<protein>
    <submittedName>
        <fullName evidence="2">Uncharacterized protein</fullName>
    </submittedName>
</protein>
<dbReference type="Proteomes" id="UP000541444">
    <property type="component" value="Unassembled WGS sequence"/>
</dbReference>
<evidence type="ECO:0000313" key="2">
    <source>
        <dbReference type="EMBL" id="KAF6167709.1"/>
    </source>
</evidence>
<keyword evidence="3" id="KW-1185">Reference proteome</keyword>
<evidence type="ECO:0000313" key="3">
    <source>
        <dbReference type="Proteomes" id="UP000541444"/>
    </source>
</evidence>
<reference evidence="2 3" key="1">
    <citation type="journal article" date="2020" name="IScience">
        <title>Genome Sequencing of the Endangered Kingdonia uniflora (Circaeasteraceae, Ranunculales) Reveals Potential Mechanisms of Evolutionary Specialization.</title>
        <authorList>
            <person name="Sun Y."/>
            <person name="Deng T."/>
            <person name="Zhang A."/>
            <person name="Moore M.J."/>
            <person name="Landis J.B."/>
            <person name="Lin N."/>
            <person name="Zhang H."/>
            <person name="Zhang X."/>
            <person name="Huang J."/>
            <person name="Zhang X."/>
            <person name="Sun H."/>
            <person name="Wang H."/>
        </authorList>
    </citation>
    <scope>NUCLEOTIDE SEQUENCE [LARGE SCALE GENOMIC DNA]</scope>
    <source>
        <strain evidence="2">TB1705</strain>
        <tissue evidence="2">Leaf</tissue>
    </source>
</reference>
<dbReference type="EMBL" id="JACGCM010000719">
    <property type="protein sequence ID" value="KAF6167709.1"/>
    <property type="molecule type" value="Genomic_DNA"/>
</dbReference>
<dbReference type="AlphaFoldDB" id="A0A7J7NKE7"/>
<evidence type="ECO:0000256" key="1">
    <source>
        <dbReference type="SAM" id="Coils"/>
    </source>
</evidence>
<name>A0A7J7NKE7_9MAGN</name>
<gene>
    <name evidence="2" type="ORF">GIB67_017204</name>
</gene>
<proteinExistence type="predicted"/>
<feature type="coiled-coil region" evidence="1">
    <location>
        <begin position="156"/>
        <end position="219"/>
    </location>
</feature>
<organism evidence="2 3">
    <name type="scientific">Kingdonia uniflora</name>
    <dbReference type="NCBI Taxonomy" id="39325"/>
    <lineage>
        <taxon>Eukaryota</taxon>
        <taxon>Viridiplantae</taxon>
        <taxon>Streptophyta</taxon>
        <taxon>Embryophyta</taxon>
        <taxon>Tracheophyta</taxon>
        <taxon>Spermatophyta</taxon>
        <taxon>Magnoliopsida</taxon>
        <taxon>Ranunculales</taxon>
        <taxon>Circaeasteraceae</taxon>
        <taxon>Kingdonia</taxon>
    </lineage>
</organism>
<accession>A0A7J7NKE7</accession>
<sequence length="289" mass="32876">MAEGKAILTVVDVLSMPLPVSQSTKRNVRLPVAPARQSSPVTRGEATTQEIAKSIFDDVAENLKVAPIEVEKSSLKRKGTRKRVVTELNLIPQLRWQLELKYCSMAAMDPKQLDTEYYEHTFALSMLLKGVQKCLEHKSQKFGALIVRFKVQSTRLKKFEDQSARVKELEAELKLENDQRTKKARTAAELTTKYSELEIERLRKTNSELERSLSRVRDSYSTDSERGLKEAYVELLKERGVVPDPARVMFLAQEVRNRHSLEARKCFAQAGVSVVWGDVEPLSDTFGFM</sequence>
<comment type="caution">
    <text evidence="2">The sequence shown here is derived from an EMBL/GenBank/DDBJ whole genome shotgun (WGS) entry which is preliminary data.</text>
</comment>
<keyword evidence="1" id="KW-0175">Coiled coil</keyword>